<dbReference type="GO" id="GO:0004553">
    <property type="term" value="F:hydrolase activity, hydrolyzing O-glycosyl compounds"/>
    <property type="evidence" value="ECO:0007669"/>
    <property type="project" value="InterPro"/>
</dbReference>
<feature type="signal peptide" evidence="1">
    <location>
        <begin position="1"/>
        <end position="22"/>
    </location>
</feature>
<gene>
    <name evidence="3" type="ORF">IAB76_05960</name>
</gene>
<feature type="chain" id="PRO_5039397297" evidence="1">
    <location>
        <begin position="23"/>
        <end position="368"/>
    </location>
</feature>
<dbReference type="Gene3D" id="3.40.50.1820">
    <property type="entry name" value="alpha/beta hydrolase"/>
    <property type="match status" value="1"/>
</dbReference>
<dbReference type="InterPro" id="IPR000801">
    <property type="entry name" value="Esterase-like"/>
</dbReference>
<dbReference type="InterPro" id="IPR013783">
    <property type="entry name" value="Ig-like_fold"/>
</dbReference>
<dbReference type="Proteomes" id="UP000823769">
    <property type="component" value="Unassembled WGS sequence"/>
</dbReference>
<evidence type="ECO:0000259" key="2">
    <source>
        <dbReference type="Pfam" id="PF02922"/>
    </source>
</evidence>
<dbReference type="InterPro" id="IPR050583">
    <property type="entry name" value="Mycobacterial_A85_antigen"/>
</dbReference>
<dbReference type="Gene3D" id="2.60.40.10">
    <property type="entry name" value="Immunoglobulins"/>
    <property type="match status" value="1"/>
</dbReference>
<dbReference type="InterPro" id="IPR014756">
    <property type="entry name" value="Ig_E-set"/>
</dbReference>
<name>A0A9D9NNU3_9BACT</name>
<feature type="domain" description="Glycoside hydrolase family 13 N-terminal" evidence="2">
    <location>
        <begin position="38"/>
        <end position="96"/>
    </location>
</feature>
<dbReference type="PANTHER" id="PTHR48098">
    <property type="entry name" value="ENTEROCHELIN ESTERASE-RELATED"/>
    <property type="match status" value="1"/>
</dbReference>
<dbReference type="GO" id="GO:0016747">
    <property type="term" value="F:acyltransferase activity, transferring groups other than amino-acyl groups"/>
    <property type="evidence" value="ECO:0007669"/>
    <property type="project" value="TreeGrafter"/>
</dbReference>
<dbReference type="GO" id="GO:0005975">
    <property type="term" value="P:carbohydrate metabolic process"/>
    <property type="evidence" value="ECO:0007669"/>
    <property type="project" value="InterPro"/>
</dbReference>
<dbReference type="PANTHER" id="PTHR48098:SF1">
    <property type="entry name" value="DIACYLGLYCEROL ACYLTRANSFERASE_MYCOLYLTRANSFERASE AG85A"/>
    <property type="match status" value="1"/>
</dbReference>
<organism evidence="3 4">
    <name type="scientific">Candidatus Cryptobacteroides avistercoris</name>
    <dbReference type="NCBI Taxonomy" id="2840758"/>
    <lineage>
        <taxon>Bacteria</taxon>
        <taxon>Pseudomonadati</taxon>
        <taxon>Bacteroidota</taxon>
        <taxon>Bacteroidia</taxon>
        <taxon>Bacteroidales</taxon>
        <taxon>Candidatus Cryptobacteroides</taxon>
    </lineage>
</organism>
<evidence type="ECO:0000313" key="3">
    <source>
        <dbReference type="EMBL" id="MBO8480634.1"/>
    </source>
</evidence>
<reference evidence="3" key="1">
    <citation type="submission" date="2020-10" db="EMBL/GenBank/DDBJ databases">
        <authorList>
            <person name="Gilroy R."/>
        </authorList>
    </citation>
    <scope>NUCLEOTIDE SEQUENCE</scope>
    <source>
        <strain evidence="3">B3-1481</strain>
    </source>
</reference>
<dbReference type="Pfam" id="PF00756">
    <property type="entry name" value="Esterase"/>
    <property type="match status" value="1"/>
</dbReference>
<dbReference type="SUPFAM" id="SSF53474">
    <property type="entry name" value="alpha/beta-Hydrolases"/>
    <property type="match status" value="1"/>
</dbReference>
<dbReference type="SUPFAM" id="SSF81296">
    <property type="entry name" value="E set domains"/>
    <property type="match status" value="1"/>
</dbReference>
<comment type="caution">
    <text evidence="3">The sequence shown here is derived from an EMBL/GenBank/DDBJ whole genome shotgun (WGS) entry which is preliminary data.</text>
</comment>
<evidence type="ECO:0000256" key="1">
    <source>
        <dbReference type="SAM" id="SignalP"/>
    </source>
</evidence>
<dbReference type="EMBL" id="JADILW010000086">
    <property type="protein sequence ID" value="MBO8480634.1"/>
    <property type="molecule type" value="Genomic_DNA"/>
</dbReference>
<keyword evidence="1" id="KW-0732">Signal</keyword>
<accession>A0A9D9NNU3</accession>
<protein>
    <submittedName>
        <fullName evidence="3">Endo-1,4-beta-xylanase Z</fullName>
    </submittedName>
</protein>
<dbReference type="InterPro" id="IPR004193">
    <property type="entry name" value="Glyco_hydro_13_N"/>
</dbReference>
<dbReference type="AlphaFoldDB" id="A0A9D9NNU3"/>
<proteinExistence type="predicted"/>
<reference evidence="3" key="2">
    <citation type="journal article" date="2021" name="PeerJ">
        <title>Extensive microbial diversity within the chicken gut microbiome revealed by metagenomics and culture.</title>
        <authorList>
            <person name="Gilroy R."/>
            <person name="Ravi A."/>
            <person name="Getino M."/>
            <person name="Pursley I."/>
            <person name="Horton D.L."/>
            <person name="Alikhan N.F."/>
            <person name="Baker D."/>
            <person name="Gharbi K."/>
            <person name="Hall N."/>
            <person name="Watson M."/>
            <person name="Adriaenssens E.M."/>
            <person name="Foster-Nyarko E."/>
            <person name="Jarju S."/>
            <person name="Secka A."/>
            <person name="Antonio M."/>
            <person name="Oren A."/>
            <person name="Chaudhuri R.R."/>
            <person name="La Ragione R."/>
            <person name="Hildebrand F."/>
            <person name="Pallen M.J."/>
        </authorList>
    </citation>
    <scope>NUCLEOTIDE SEQUENCE</scope>
    <source>
        <strain evidence="3">B3-1481</strain>
    </source>
</reference>
<evidence type="ECO:0000313" key="4">
    <source>
        <dbReference type="Proteomes" id="UP000823769"/>
    </source>
</evidence>
<dbReference type="Pfam" id="PF02922">
    <property type="entry name" value="CBM_48"/>
    <property type="match status" value="1"/>
</dbReference>
<dbReference type="InterPro" id="IPR029058">
    <property type="entry name" value="AB_hydrolase_fold"/>
</dbReference>
<sequence length="368" mass="40811">MFKKFLLFSAALLCGVSLSAQWQRTPNDTLKSVRVLPDGDVLFSIYAPEAGNVSLTGDIMPWGQKIVPEKQDNGVWTIRIPDVKPGMYRYHFVVDGVQVYDPKSETTTQNSALAVVEPDGEEFFSYDKDIPHGSMAVRSYYSSVIGETRTMRVWTPAGYEKNCPKLPVLYLVHGRGDTDTSWPTVGAAGEILDKLLAEGKMKPMIVVMPNGTIHTDDMQGEVSIFAEDMTECIIPFIESNYNVLTDKDSRAMAGLSMGGMETLETALKNIDMFSYVYVLSSSFAPGADPAAEAARLGVPENVDKINASFRQFVFTQGGPSDVAYQNGINTRNELEKLGVKFEYDEVDGGHSWTAWRQNLYDLAQRIFK</sequence>
<dbReference type="CDD" id="cd11294">
    <property type="entry name" value="E_set_Esterase_like_N"/>
    <property type="match status" value="1"/>
</dbReference>